<evidence type="ECO:0000313" key="2">
    <source>
        <dbReference type="EMBL" id="VAW96826.1"/>
    </source>
</evidence>
<dbReference type="EMBL" id="UOFT01000054">
    <property type="protein sequence ID" value="VAW96826.1"/>
    <property type="molecule type" value="Genomic_DNA"/>
</dbReference>
<comment type="similarity">
    <text evidence="1">Belongs to the BolA/IbaG family.</text>
</comment>
<dbReference type="Gene3D" id="3.30.300.90">
    <property type="entry name" value="BolA-like"/>
    <property type="match status" value="1"/>
</dbReference>
<dbReference type="Pfam" id="PF01722">
    <property type="entry name" value="BolA"/>
    <property type="match status" value="1"/>
</dbReference>
<dbReference type="PANTHER" id="PTHR46229:SF4">
    <property type="entry name" value="ACID STRESS PROTEIN IBAG"/>
    <property type="match status" value="1"/>
</dbReference>
<accession>A0A3B1AVJ9</accession>
<reference evidence="2" key="1">
    <citation type="submission" date="2018-06" db="EMBL/GenBank/DDBJ databases">
        <authorList>
            <person name="Zhirakovskaya E."/>
        </authorList>
    </citation>
    <scope>NUCLEOTIDE SEQUENCE</scope>
</reference>
<protein>
    <submittedName>
        <fullName evidence="2">YrbA protein</fullName>
    </submittedName>
</protein>
<dbReference type="PANTHER" id="PTHR46229">
    <property type="entry name" value="BOLA TRANSCRIPTION REGULATOR"/>
    <property type="match status" value="1"/>
</dbReference>
<proteinExistence type="inferred from homology"/>
<name>A0A3B1AVJ9_9ZZZZ</name>
<dbReference type="InterPro" id="IPR050961">
    <property type="entry name" value="BolA/IbaG_stress_morph_reg"/>
</dbReference>
<sequence length="86" mass="9524">MEPNQVEELIKAGLPDCEVTVTGDGSHFNATIIGDVFEGMMPVKKQQLVYKTVNEYITSGELHAFTMKTYTPAEWEKAKMLQGGSL</sequence>
<dbReference type="InterPro" id="IPR002634">
    <property type="entry name" value="BolA"/>
</dbReference>
<evidence type="ECO:0000256" key="1">
    <source>
        <dbReference type="ARBA" id="ARBA00005578"/>
    </source>
</evidence>
<organism evidence="2">
    <name type="scientific">hydrothermal vent metagenome</name>
    <dbReference type="NCBI Taxonomy" id="652676"/>
    <lineage>
        <taxon>unclassified sequences</taxon>
        <taxon>metagenomes</taxon>
        <taxon>ecological metagenomes</taxon>
    </lineage>
</organism>
<gene>
    <name evidence="2" type="ORF">MNBD_GAMMA23-1338</name>
</gene>
<dbReference type="PIRSF" id="PIRSF003113">
    <property type="entry name" value="BolA"/>
    <property type="match status" value="1"/>
</dbReference>
<dbReference type="AlphaFoldDB" id="A0A3B1AVJ9"/>
<dbReference type="SUPFAM" id="SSF82657">
    <property type="entry name" value="BolA-like"/>
    <property type="match status" value="1"/>
</dbReference>
<dbReference type="InterPro" id="IPR036065">
    <property type="entry name" value="BolA-like_sf"/>
</dbReference>